<dbReference type="AlphaFoldDB" id="A0A1W6SLA0"/>
<protein>
    <submittedName>
        <fullName evidence="2">Putative exosortase B-associated extracellular polysaccharide biosynthesis transporter EpsL</fullName>
    </submittedName>
</protein>
<evidence type="ECO:0000313" key="3">
    <source>
        <dbReference type="Proteomes" id="UP000012179"/>
    </source>
</evidence>
<gene>
    <name evidence="2" type="ORF">EBAPG3_001495</name>
</gene>
<dbReference type="Proteomes" id="UP000012179">
    <property type="component" value="Chromosome"/>
</dbReference>
<organism evidence="2 3">
    <name type="scientific">Nitrosospira lacus</name>
    <dbReference type="NCBI Taxonomy" id="1288494"/>
    <lineage>
        <taxon>Bacteria</taxon>
        <taxon>Pseudomonadati</taxon>
        <taxon>Pseudomonadota</taxon>
        <taxon>Betaproteobacteria</taxon>
        <taxon>Nitrosomonadales</taxon>
        <taxon>Nitrosomonadaceae</taxon>
        <taxon>Nitrosospira</taxon>
    </lineage>
</organism>
<evidence type="ECO:0000313" key="2">
    <source>
        <dbReference type="EMBL" id="ARO86563.1"/>
    </source>
</evidence>
<evidence type="ECO:0000256" key="1">
    <source>
        <dbReference type="SAM" id="SignalP"/>
    </source>
</evidence>
<dbReference type="InterPro" id="IPR017465">
    <property type="entry name" value="EpsL_proteobac"/>
</dbReference>
<dbReference type="eggNOG" id="COG5338">
    <property type="taxonomic scope" value="Bacteria"/>
</dbReference>
<proteinExistence type="predicted"/>
<feature type="signal peptide" evidence="1">
    <location>
        <begin position="1"/>
        <end position="31"/>
    </location>
</feature>
<dbReference type="KEGG" id="nlc:EBAPG3_001495"/>
<keyword evidence="3" id="KW-1185">Reference proteome</keyword>
<dbReference type="EMBL" id="CP021106">
    <property type="protein sequence ID" value="ARO86563.1"/>
    <property type="molecule type" value="Genomic_DNA"/>
</dbReference>
<feature type="chain" id="PRO_5010858177" evidence="1">
    <location>
        <begin position="32"/>
        <end position="423"/>
    </location>
</feature>
<accession>A0A1W6SLA0</accession>
<dbReference type="SUPFAM" id="SSF56935">
    <property type="entry name" value="Porins"/>
    <property type="match status" value="1"/>
</dbReference>
<dbReference type="RefSeq" id="WP_004180946.1">
    <property type="nucleotide sequence ID" value="NZ_CP021106.3"/>
</dbReference>
<dbReference type="NCBIfam" id="TIGR03014">
    <property type="entry name" value="EpsL"/>
    <property type="match status" value="1"/>
</dbReference>
<dbReference type="OrthoDB" id="7054961at2"/>
<reference evidence="2 3" key="1">
    <citation type="journal article" date="2015" name="Int. J. Syst. Evol. Microbiol.">
        <title>Nitrosospira lacus sp. nov., a psychrotolerant, ammonia-oxidizing bacterium from sandy lake sediment.</title>
        <authorList>
            <person name="Urakawa H."/>
            <person name="Garcia J.C."/>
            <person name="Nielsen J.L."/>
            <person name="Le V.Q."/>
            <person name="Kozlowski J.A."/>
            <person name="Stein L.Y."/>
            <person name="Lim C.K."/>
            <person name="Pommerening-Roser A."/>
            <person name="Martens-Habbena W."/>
            <person name="Stahl D.A."/>
            <person name="Klotz M.G."/>
        </authorList>
    </citation>
    <scope>NUCLEOTIDE SEQUENCE [LARGE SCALE GENOMIC DNA]</scope>
    <source>
        <strain evidence="2 3">APG3</strain>
    </source>
</reference>
<name>A0A1W6SLA0_9PROT</name>
<sequence>MLLLNLSRCNRPWLAIAAFILLPLTVQYASADAGDTFNVTASSMLMYDSNVFRLSPLVNPVTLLGQPSRSDQIVTSSVALSVNKLYSMQRFEFNGSIVDNRYNTFDFLNFIGKNYTAAWHWYLTPYLHGKLSSGHREVLNNFADLTGFANSTNRNLRTDDNIRFDGVFEINGGWRIIGGISQDTRKNSRLTVQDFDNRVRSVEGGIRYDFPSGSSLTYKVRSGLGEFFKRPQPLSSELFDTRFDELEHEVRLAWFITGKTSIDARAGHLERNHAHFPQRDFSGFVGNFNLNWAPTAKTRISMSWARELSNFQTASAFQLSQFQRFSSSYIATNRFSLSPVWQITDKTALRMRYDFIVRDFLGAVISLPADRSDTMHSGLIALDWKPLNMLSMSAVFQRDHRSSSLTGFDFDSTAGSVTARLSF</sequence>
<keyword evidence="1" id="KW-0732">Signal</keyword>